<proteinExistence type="predicted"/>
<dbReference type="AlphaFoldDB" id="A0A8J3YGW3"/>
<feature type="transmembrane region" description="Helical" evidence="5">
    <location>
        <begin position="359"/>
        <end position="378"/>
    </location>
</feature>
<evidence type="ECO:0000256" key="1">
    <source>
        <dbReference type="ARBA" id="ARBA00004141"/>
    </source>
</evidence>
<dbReference type="InterPro" id="IPR007016">
    <property type="entry name" value="O-antigen_ligase-rel_domated"/>
</dbReference>
<dbReference type="PANTHER" id="PTHR37422:SF13">
    <property type="entry name" value="LIPOPOLYSACCHARIDE BIOSYNTHESIS PROTEIN PA4999-RELATED"/>
    <property type="match status" value="1"/>
</dbReference>
<dbReference type="Pfam" id="PF04932">
    <property type="entry name" value="Wzy_C"/>
    <property type="match status" value="1"/>
</dbReference>
<evidence type="ECO:0000256" key="2">
    <source>
        <dbReference type="ARBA" id="ARBA00022692"/>
    </source>
</evidence>
<evidence type="ECO:0000259" key="6">
    <source>
        <dbReference type="Pfam" id="PF04932"/>
    </source>
</evidence>
<sequence length="427" mass="44864">MSPFVVGFLCGAGLLALTRFRAYVLLMLGVRVMVDLFKGGERLTGATTLLAVLFLVTAGLWLAARLHSHKRLKGSPLGVALLLVAATAGVSALGSTFPAASLPEVLRILTVVTMFVVLEQLLPERGTTARVLIACYAGLALALTYTAVLTLTGHPPSEVKGSFTRISGPFTQSTTFGRYLMFLVVFGCGIHRFAPKRWKSALTVLIGLSLVFLAATNTRSAIIGTALGLLVVALLHRSAALVGVLVVAALGTVLLLPAVSDRFAQLGDARTTGGDPTGNTMAWRLDYWSEIVGLADRNPVTGIGPNVTQRETDEAKRPHNDVLRAYVETGVLGLLAYLAMLAACLHTASRALRRAPPGTFARGIAVGFAGCAVAFVAVSAVSNVVSNVVTMWYFIAFAALASAVRRTDEEKTETESSGNNGVPALSA</sequence>
<feature type="domain" description="O-antigen ligase-related" evidence="6">
    <location>
        <begin position="206"/>
        <end position="338"/>
    </location>
</feature>
<evidence type="ECO:0000256" key="5">
    <source>
        <dbReference type="SAM" id="Phobius"/>
    </source>
</evidence>
<dbReference type="GO" id="GO:0016020">
    <property type="term" value="C:membrane"/>
    <property type="evidence" value="ECO:0007669"/>
    <property type="project" value="UniProtKB-SubCell"/>
</dbReference>
<feature type="transmembrane region" description="Helical" evidence="5">
    <location>
        <begin position="201"/>
        <end position="234"/>
    </location>
</feature>
<protein>
    <recommendedName>
        <fullName evidence="6">O-antigen ligase-related domain-containing protein</fullName>
    </recommendedName>
</protein>
<evidence type="ECO:0000313" key="7">
    <source>
        <dbReference type="EMBL" id="GIJ44177.1"/>
    </source>
</evidence>
<evidence type="ECO:0000256" key="3">
    <source>
        <dbReference type="ARBA" id="ARBA00022989"/>
    </source>
</evidence>
<keyword evidence="8" id="KW-1185">Reference proteome</keyword>
<reference evidence="7" key="1">
    <citation type="submission" date="2021-01" db="EMBL/GenBank/DDBJ databases">
        <title>Whole genome shotgun sequence of Virgisporangium aliadipatigenens NBRC 105644.</title>
        <authorList>
            <person name="Komaki H."/>
            <person name="Tamura T."/>
        </authorList>
    </citation>
    <scope>NUCLEOTIDE SEQUENCE</scope>
    <source>
        <strain evidence="7">NBRC 105644</strain>
    </source>
</reference>
<accession>A0A8J3YGW3</accession>
<name>A0A8J3YGW3_9ACTN</name>
<evidence type="ECO:0000256" key="4">
    <source>
        <dbReference type="ARBA" id="ARBA00023136"/>
    </source>
</evidence>
<keyword evidence="4 5" id="KW-0472">Membrane</keyword>
<comment type="caution">
    <text evidence="7">The sequence shown here is derived from an EMBL/GenBank/DDBJ whole genome shotgun (WGS) entry which is preliminary data.</text>
</comment>
<keyword evidence="3 5" id="KW-1133">Transmembrane helix</keyword>
<comment type="subcellular location">
    <subcellularLocation>
        <location evidence="1">Membrane</location>
        <topology evidence="1">Multi-pass membrane protein</topology>
    </subcellularLocation>
</comment>
<feature type="transmembrane region" description="Helical" evidence="5">
    <location>
        <begin position="240"/>
        <end position="260"/>
    </location>
</feature>
<feature type="transmembrane region" description="Helical" evidence="5">
    <location>
        <begin position="134"/>
        <end position="156"/>
    </location>
</feature>
<dbReference type="RefSeq" id="WP_203897747.1">
    <property type="nucleotide sequence ID" value="NZ_BOPF01000003.1"/>
</dbReference>
<keyword evidence="2 5" id="KW-0812">Transmembrane</keyword>
<feature type="transmembrane region" description="Helical" evidence="5">
    <location>
        <begin position="105"/>
        <end position="122"/>
    </location>
</feature>
<evidence type="ECO:0000313" key="8">
    <source>
        <dbReference type="Proteomes" id="UP000619260"/>
    </source>
</evidence>
<dbReference type="Proteomes" id="UP000619260">
    <property type="component" value="Unassembled WGS sequence"/>
</dbReference>
<feature type="transmembrane region" description="Helical" evidence="5">
    <location>
        <begin position="176"/>
        <end position="194"/>
    </location>
</feature>
<organism evidence="7 8">
    <name type="scientific">Virgisporangium aliadipatigenens</name>
    <dbReference type="NCBI Taxonomy" id="741659"/>
    <lineage>
        <taxon>Bacteria</taxon>
        <taxon>Bacillati</taxon>
        <taxon>Actinomycetota</taxon>
        <taxon>Actinomycetes</taxon>
        <taxon>Micromonosporales</taxon>
        <taxon>Micromonosporaceae</taxon>
        <taxon>Virgisporangium</taxon>
    </lineage>
</organism>
<feature type="transmembrane region" description="Helical" evidence="5">
    <location>
        <begin position="76"/>
        <end position="99"/>
    </location>
</feature>
<feature type="transmembrane region" description="Helical" evidence="5">
    <location>
        <begin position="46"/>
        <end position="64"/>
    </location>
</feature>
<dbReference type="InterPro" id="IPR051533">
    <property type="entry name" value="WaaL-like"/>
</dbReference>
<dbReference type="EMBL" id="BOPF01000003">
    <property type="protein sequence ID" value="GIJ44177.1"/>
    <property type="molecule type" value="Genomic_DNA"/>
</dbReference>
<gene>
    <name evidence="7" type="ORF">Val02_10630</name>
</gene>
<dbReference type="PANTHER" id="PTHR37422">
    <property type="entry name" value="TEICHURONIC ACID BIOSYNTHESIS PROTEIN TUAE"/>
    <property type="match status" value="1"/>
</dbReference>